<dbReference type="OrthoDB" id="771242at2759"/>
<dbReference type="eggNOG" id="ENOG502S8BX">
    <property type="taxonomic scope" value="Eukaryota"/>
</dbReference>
<dbReference type="PaxDb" id="3827-XP_004487808.1"/>
<dbReference type="AlphaFoldDB" id="A0A1S2XDW3"/>
<sequence>MSNETEDAMSREEDKCEGLHRSLLECHRRVPSGPARNSACRHLNHAFAVCLVSLACPQESEAVRTLCSSAGTALKRRQCQQAQLSLSFCLDSHSNP</sequence>
<dbReference type="Proteomes" id="UP000087171">
    <property type="component" value="Chromosome Ca1"/>
</dbReference>
<evidence type="ECO:0000313" key="1">
    <source>
        <dbReference type="Proteomes" id="UP000087171"/>
    </source>
</evidence>
<dbReference type="RefSeq" id="XP_004487808.1">
    <property type="nucleotide sequence ID" value="XM_004487751.3"/>
</dbReference>
<protein>
    <submittedName>
        <fullName evidence="2">Uncharacterized protein LOC101501103</fullName>
    </submittedName>
</protein>
<proteinExistence type="predicted"/>
<evidence type="ECO:0000313" key="2">
    <source>
        <dbReference type="RefSeq" id="XP_004487808.1"/>
    </source>
</evidence>
<reference evidence="2" key="2">
    <citation type="submission" date="2025-08" db="UniProtKB">
        <authorList>
            <consortium name="RefSeq"/>
        </authorList>
    </citation>
    <scope>IDENTIFICATION</scope>
    <source>
        <tissue evidence="2">Etiolated seedlings</tissue>
    </source>
</reference>
<accession>A0A1S2XDW3</accession>
<keyword evidence="1" id="KW-1185">Reference proteome</keyword>
<name>A0A1S2XDW3_CICAR</name>
<gene>
    <name evidence="2" type="primary">LOC101501103</name>
</gene>
<dbReference type="STRING" id="3827.A0A1S2XDW3"/>
<dbReference type="KEGG" id="cam:101501103"/>
<organism evidence="1 2">
    <name type="scientific">Cicer arietinum</name>
    <name type="common">Chickpea</name>
    <name type="synonym">Garbanzo</name>
    <dbReference type="NCBI Taxonomy" id="3827"/>
    <lineage>
        <taxon>Eukaryota</taxon>
        <taxon>Viridiplantae</taxon>
        <taxon>Streptophyta</taxon>
        <taxon>Embryophyta</taxon>
        <taxon>Tracheophyta</taxon>
        <taxon>Spermatophyta</taxon>
        <taxon>Magnoliopsida</taxon>
        <taxon>eudicotyledons</taxon>
        <taxon>Gunneridae</taxon>
        <taxon>Pentapetalae</taxon>
        <taxon>rosids</taxon>
        <taxon>fabids</taxon>
        <taxon>Fabales</taxon>
        <taxon>Fabaceae</taxon>
        <taxon>Papilionoideae</taxon>
        <taxon>50 kb inversion clade</taxon>
        <taxon>NPAAA clade</taxon>
        <taxon>Hologalegina</taxon>
        <taxon>IRL clade</taxon>
        <taxon>Cicereae</taxon>
        <taxon>Cicer</taxon>
    </lineage>
</organism>
<dbReference type="GeneID" id="101501103"/>
<reference evidence="1" key="1">
    <citation type="journal article" date="2013" name="Nat. Biotechnol.">
        <title>Draft genome sequence of chickpea (Cicer arietinum) provides a resource for trait improvement.</title>
        <authorList>
            <person name="Varshney R.K."/>
            <person name="Song C."/>
            <person name="Saxena R.K."/>
            <person name="Azam S."/>
            <person name="Yu S."/>
            <person name="Sharpe A.G."/>
            <person name="Cannon S."/>
            <person name="Baek J."/>
            <person name="Rosen B.D."/>
            <person name="Tar'an B."/>
            <person name="Millan T."/>
            <person name="Zhang X."/>
            <person name="Ramsay L.D."/>
            <person name="Iwata A."/>
            <person name="Wang Y."/>
            <person name="Nelson W."/>
            <person name="Farmer A.D."/>
            <person name="Gaur P.M."/>
            <person name="Soderlund C."/>
            <person name="Penmetsa R.V."/>
            <person name="Xu C."/>
            <person name="Bharti A.K."/>
            <person name="He W."/>
            <person name="Winter P."/>
            <person name="Zhao S."/>
            <person name="Hane J.K."/>
            <person name="Carrasquilla-Garcia N."/>
            <person name="Condie J.A."/>
            <person name="Upadhyaya H.D."/>
            <person name="Luo M.C."/>
            <person name="Thudi M."/>
            <person name="Gowda C.L."/>
            <person name="Singh N.P."/>
            <person name="Lichtenzveig J."/>
            <person name="Gali K.K."/>
            <person name="Rubio J."/>
            <person name="Nadarajan N."/>
            <person name="Dolezel J."/>
            <person name="Bansal K.C."/>
            <person name="Xu X."/>
            <person name="Edwards D."/>
            <person name="Zhang G."/>
            <person name="Kahl G."/>
            <person name="Gil J."/>
            <person name="Singh K.B."/>
            <person name="Datta S.K."/>
            <person name="Jackson S.A."/>
            <person name="Wang J."/>
            <person name="Cook D.R."/>
        </authorList>
    </citation>
    <scope>NUCLEOTIDE SEQUENCE [LARGE SCALE GENOMIC DNA]</scope>
    <source>
        <strain evidence="1">cv. CDC Frontier</strain>
    </source>
</reference>